<keyword evidence="2" id="KW-1185">Reference proteome</keyword>
<gene>
    <name evidence="1" type="ORF">O6H91_18G085400</name>
</gene>
<organism evidence="1 2">
    <name type="scientific">Diphasiastrum complanatum</name>
    <name type="common">Issler's clubmoss</name>
    <name type="synonym">Lycopodium complanatum</name>
    <dbReference type="NCBI Taxonomy" id="34168"/>
    <lineage>
        <taxon>Eukaryota</taxon>
        <taxon>Viridiplantae</taxon>
        <taxon>Streptophyta</taxon>
        <taxon>Embryophyta</taxon>
        <taxon>Tracheophyta</taxon>
        <taxon>Lycopodiopsida</taxon>
        <taxon>Lycopodiales</taxon>
        <taxon>Lycopodiaceae</taxon>
        <taxon>Lycopodioideae</taxon>
        <taxon>Diphasiastrum</taxon>
    </lineage>
</organism>
<name>A0ACC2B3G6_DIPCM</name>
<reference evidence="2" key="1">
    <citation type="journal article" date="2024" name="Proc. Natl. Acad. Sci. U.S.A.">
        <title>Extraordinary preservation of gene collinearity over three hundred million years revealed in homosporous lycophytes.</title>
        <authorList>
            <person name="Li C."/>
            <person name="Wickell D."/>
            <person name="Kuo L.Y."/>
            <person name="Chen X."/>
            <person name="Nie B."/>
            <person name="Liao X."/>
            <person name="Peng D."/>
            <person name="Ji J."/>
            <person name="Jenkins J."/>
            <person name="Williams M."/>
            <person name="Shu S."/>
            <person name="Plott C."/>
            <person name="Barry K."/>
            <person name="Rajasekar S."/>
            <person name="Grimwood J."/>
            <person name="Han X."/>
            <person name="Sun S."/>
            <person name="Hou Z."/>
            <person name="He W."/>
            <person name="Dai G."/>
            <person name="Sun C."/>
            <person name="Schmutz J."/>
            <person name="Leebens-Mack J.H."/>
            <person name="Li F.W."/>
            <person name="Wang L."/>
        </authorList>
    </citation>
    <scope>NUCLEOTIDE SEQUENCE [LARGE SCALE GENOMIC DNA]</scope>
    <source>
        <strain evidence="2">cv. PW_Plant_1</strain>
    </source>
</reference>
<evidence type="ECO:0000313" key="1">
    <source>
        <dbReference type="EMBL" id="KAJ7524287.1"/>
    </source>
</evidence>
<accession>A0ACC2B3G6</accession>
<protein>
    <submittedName>
        <fullName evidence="1">Uncharacterized protein</fullName>
    </submittedName>
</protein>
<dbReference type="EMBL" id="CM055109">
    <property type="protein sequence ID" value="KAJ7524287.1"/>
    <property type="molecule type" value="Genomic_DNA"/>
</dbReference>
<comment type="caution">
    <text evidence="1">The sequence shown here is derived from an EMBL/GenBank/DDBJ whole genome shotgun (WGS) entry which is preliminary data.</text>
</comment>
<sequence length="349" mass="39206">MASSSLIARLLIRTSNLISLRSSQTLPLLLRNNDNSTNHYSIFLRQQQQQRQHASKSYSGGAGKGDSGDDQRRYGSPLRKAGFVRKMVDEGKKETRGSVAFRDVNGKNKDVFQAFDGEGQSEDEEAEDDEAAWEGQHQHPHLAKNNQEPSAFGEQLALAGLTEKDLDSLIAKMDFSGIQGLPPLEEILQHDPEGEQKAKRREMEMRKQQELAMSRVKKVDELGRAYATGRRKTSVARVWLSEGKGRIIINGKTHDMYFPSLDHRVQLLEPFCETQTLGKFNVFSTVKGGGITGQAGALRLGISRALQFYDPELRPPLRANGMLTRDPRCVERKKPGKAKARKSYQWVKR</sequence>
<proteinExistence type="predicted"/>
<dbReference type="Proteomes" id="UP001162992">
    <property type="component" value="Chromosome 18"/>
</dbReference>
<evidence type="ECO:0000313" key="2">
    <source>
        <dbReference type="Proteomes" id="UP001162992"/>
    </source>
</evidence>